<feature type="region of interest" description="Disordered" evidence="1">
    <location>
        <begin position="1"/>
        <end position="23"/>
    </location>
</feature>
<dbReference type="Proteomes" id="UP001160148">
    <property type="component" value="Unassembled WGS sequence"/>
</dbReference>
<name>A0AAV0WSR0_9HEMI</name>
<evidence type="ECO:0000313" key="2">
    <source>
        <dbReference type="EMBL" id="CAI6359100.1"/>
    </source>
</evidence>
<evidence type="ECO:0000256" key="1">
    <source>
        <dbReference type="SAM" id="MobiDB-lite"/>
    </source>
</evidence>
<keyword evidence="3" id="KW-1185">Reference proteome</keyword>
<proteinExistence type="predicted"/>
<accession>A0AAV0WSR0</accession>
<comment type="caution">
    <text evidence="2">The sequence shown here is derived from an EMBL/GenBank/DDBJ whole genome shotgun (WGS) entry which is preliminary data.</text>
</comment>
<gene>
    <name evidence="2" type="ORF">MEUPH1_LOCUS14543</name>
</gene>
<protein>
    <submittedName>
        <fullName evidence="2">Uncharacterized protein</fullName>
    </submittedName>
</protein>
<dbReference type="EMBL" id="CARXXK010000002">
    <property type="protein sequence ID" value="CAI6359100.1"/>
    <property type="molecule type" value="Genomic_DNA"/>
</dbReference>
<dbReference type="AlphaFoldDB" id="A0AAV0WSR0"/>
<sequence length="159" mass="18428">MNKQSTLSSWLSKQNQSSTATSIDAIVKDDNSITNIPSPKKRKVDLSDQKVFNILGPTENSSYKDQPLEVFEFSYDIGNFLKPTHPSDHIKSRILEKLNIPEDNFAYPFSVHTKKSKEEKRFLKLSYFEKYKWCCKPSCIRAYRVRGLPFSTIMSNLCY</sequence>
<feature type="compositionally biased region" description="Polar residues" evidence="1">
    <location>
        <begin position="1"/>
        <end position="22"/>
    </location>
</feature>
<evidence type="ECO:0000313" key="3">
    <source>
        <dbReference type="Proteomes" id="UP001160148"/>
    </source>
</evidence>
<organism evidence="2 3">
    <name type="scientific">Macrosiphum euphorbiae</name>
    <name type="common">potato aphid</name>
    <dbReference type="NCBI Taxonomy" id="13131"/>
    <lineage>
        <taxon>Eukaryota</taxon>
        <taxon>Metazoa</taxon>
        <taxon>Ecdysozoa</taxon>
        <taxon>Arthropoda</taxon>
        <taxon>Hexapoda</taxon>
        <taxon>Insecta</taxon>
        <taxon>Pterygota</taxon>
        <taxon>Neoptera</taxon>
        <taxon>Paraneoptera</taxon>
        <taxon>Hemiptera</taxon>
        <taxon>Sternorrhyncha</taxon>
        <taxon>Aphidomorpha</taxon>
        <taxon>Aphidoidea</taxon>
        <taxon>Aphididae</taxon>
        <taxon>Macrosiphini</taxon>
        <taxon>Macrosiphum</taxon>
    </lineage>
</organism>
<reference evidence="2 3" key="1">
    <citation type="submission" date="2023-01" db="EMBL/GenBank/DDBJ databases">
        <authorList>
            <person name="Whitehead M."/>
        </authorList>
    </citation>
    <scope>NUCLEOTIDE SEQUENCE [LARGE SCALE GENOMIC DNA]</scope>
</reference>